<comment type="caution">
    <text evidence="2">The sequence shown here is derived from an EMBL/GenBank/DDBJ whole genome shotgun (WGS) entry which is preliminary data.</text>
</comment>
<proteinExistence type="predicted"/>
<feature type="compositionally biased region" description="Basic and acidic residues" evidence="1">
    <location>
        <begin position="147"/>
        <end position="162"/>
    </location>
</feature>
<organism evidence="2 3">
    <name type="scientific">Mytilus galloprovincialis</name>
    <name type="common">Mediterranean mussel</name>
    <dbReference type="NCBI Taxonomy" id="29158"/>
    <lineage>
        <taxon>Eukaryota</taxon>
        <taxon>Metazoa</taxon>
        <taxon>Spiralia</taxon>
        <taxon>Lophotrochozoa</taxon>
        <taxon>Mollusca</taxon>
        <taxon>Bivalvia</taxon>
        <taxon>Autobranchia</taxon>
        <taxon>Pteriomorphia</taxon>
        <taxon>Mytilida</taxon>
        <taxon>Mytiloidea</taxon>
        <taxon>Mytilidae</taxon>
        <taxon>Mytilinae</taxon>
        <taxon>Mytilus</taxon>
    </lineage>
</organism>
<dbReference type="EMBL" id="UYJE01007826">
    <property type="protein sequence ID" value="VDI58310.1"/>
    <property type="molecule type" value="Genomic_DNA"/>
</dbReference>
<evidence type="ECO:0000313" key="3">
    <source>
        <dbReference type="Proteomes" id="UP000596742"/>
    </source>
</evidence>
<feature type="compositionally biased region" description="Basic residues" evidence="1">
    <location>
        <begin position="194"/>
        <end position="204"/>
    </location>
</feature>
<gene>
    <name evidence="2" type="ORF">MGAL_10B033822</name>
</gene>
<protein>
    <submittedName>
        <fullName evidence="2">Uncharacterized protein</fullName>
    </submittedName>
</protein>
<dbReference type="Proteomes" id="UP000596742">
    <property type="component" value="Unassembled WGS sequence"/>
</dbReference>
<feature type="compositionally biased region" description="Polar residues" evidence="1">
    <location>
        <begin position="67"/>
        <end position="77"/>
    </location>
</feature>
<dbReference type="OrthoDB" id="10539092at2759"/>
<feature type="compositionally biased region" description="Polar residues" evidence="1">
    <location>
        <begin position="179"/>
        <end position="193"/>
    </location>
</feature>
<dbReference type="AlphaFoldDB" id="A0A8B6G3Z0"/>
<accession>A0A8B6G3Z0</accession>
<reference evidence="2" key="1">
    <citation type="submission" date="2018-11" db="EMBL/GenBank/DDBJ databases">
        <authorList>
            <person name="Alioto T."/>
            <person name="Alioto T."/>
        </authorList>
    </citation>
    <scope>NUCLEOTIDE SEQUENCE</scope>
</reference>
<evidence type="ECO:0000313" key="2">
    <source>
        <dbReference type="EMBL" id="VDI58310.1"/>
    </source>
</evidence>
<name>A0A8B6G3Z0_MYTGA</name>
<feature type="region of interest" description="Disordered" evidence="1">
    <location>
        <begin position="67"/>
        <end position="102"/>
    </location>
</feature>
<evidence type="ECO:0000256" key="1">
    <source>
        <dbReference type="SAM" id="MobiDB-lite"/>
    </source>
</evidence>
<feature type="region of interest" description="Disordered" evidence="1">
    <location>
        <begin position="147"/>
        <end position="204"/>
    </location>
</feature>
<keyword evidence="3" id="KW-1185">Reference proteome</keyword>
<sequence length="292" mass="32956">MLALGFHFLKNFDHYEILRGLAGVGDYHLKTEFSRAKIDIHDLFISKKLIAPSDIISYLKTAHVNTPQLSSPSAETTETVEDLSDSKTEHSTPTTPNEKDTPIINTMFDFPAFVSSQHALAKYIVDNNLITLVPSQAAFIVQGRNERELTKNQEKKQPRQNDYDPVVEPAPDSAYLVNTPKTSSQVHSTQKSALKTKSKTPHSKKKLHFNLDTVSEEVIDACHISPHEKKDNIITLDDTHHQEKGEFIQFPKRKISMKGKPKYKTSVVECNCECGTCDSVEDMLGCEWQKRC</sequence>